<organism evidence="1 2">
    <name type="scientific">Chlamydia serpentis</name>
    <dbReference type="NCBI Taxonomy" id="1967782"/>
    <lineage>
        <taxon>Bacteria</taxon>
        <taxon>Pseudomonadati</taxon>
        <taxon>Chlamydiota</taxon>
        <taxon>Chlamydiia</taxon>
        <taxon>Chlamydiales</taxon>
        <taxon>Chlamydiaceae</taxon>
        <taxon>Chlamydia/Chlamydophila group</taxon>
        <taxon>Chlamydia</taxon>
    </lineage>
</organism>
<keyword evidence="2" id="KW-1185">Reference proteome</keyword>
<reference evidence="2" key="1">
    <citation type="submission" date="2017-11" db="EMBL/GenBank/DDBJ databases">
        <authorList>
            <person name="Seth-Smith MB H."/>
        </authorList>
    </citation>
    <scope>NUCLEOTIDE SEQUENCE [LARGE SCALE GENOMIC DNA]</scope>
</reference>
<dbReference type="Proteomes" id="UP000244926">
    <property type="component" value="Chromosome I"/>
</dbReference>
<name>A0A2R8FBX2_9CHLA</name>
<dbReference type="EMBL" id="LT993738">
    <property type="protein sequence ID" value="SPN73939.1"/>
    <property type="molecule type" value="Genomic_DNA"/>
</dbReference>
<protein>
    <submittedName>
        <fullName evidence="1">Uncharacterized protein</fullName>
    </submittedName>
</protein>
<evidence type="ECO:0000313" key="2">
    <source>
        <dbReference type="Proteomes" id="UP000244926"/>
    </source>
</evidence>
<dbReference type="KEGG" id="csee:C10C_0796"/>
<dbReference type="AlphaFoldDB" id="A0A2R8FBX2"/>
<gene>
    <name evidence="1" type="ORF">C10C_0796</name>
</gene>
<dbReference type="OrthoDB" id="17311at2"/>
<dbReference type="RefSeq" id="WP_108896878.1">
    <property type="nucleotide sequence ID" value="NZ_LT993738.1"/>
</dbReference>
<proteinExistence type="predicted"/>
<accession>A0A2R8FBX2</accession>
<evidence type="ECO:0000313" key="1">
    <source>
        <dbReference type="EMBL" id="SPN73939.1"/>
    </source>
</evidence>
<sequence length="277" mass="31866">MTANTFGTLDILIKHSKEDDLSRFLPKDLLIKSPHPQDIPLKSLSFTLSWLPTVHPSWIATAMKDFPLEIQSQLLSWLPDLLVQEVLPLLSGIPVAKRRCAPFGAFYLLDMLSKKIRPLGITEEIFLPASSANAILYYTGPLKITLINCLGLYSIAKELKNVLDKVVIEKVKSVLNPTEKLFLAYCQSHPMKHLKTTNFLTSWSSDLELRQFIHKQGLEFLGKALTKENASFLWYFLRRLDVGRAYVIEQTLKEELEHPYVEYFKFRLEQCMKILIK</sequence>